<keyword evidence="2 4" id="KW-0810">Translation regulation</keyword>
<protein>
    <recommendedName>
        <fullName evidence="4">Translational regulator CsrA</fullName>
    </recommendedName>
</protein>
<dbReference type="InterPro" id="IPR036107">
    <property type="entry name" value="CsrA_sf"/>
</dbReference>
<reference evidence="6 7" key="1">
    <citation type="journal article" date="2020" name="Syst. Appl. Microbiol.">
        <title>Alienimonas chondri sp. nov., a novel planctomycete isolated from the biofilm of the red alga Chondrus crispus.</title>
        <authorList>
            <person name="Vitorino I."/>
            <person name="Albuquerque L."/>
            <person name="Wiegand S."/>
            <person name="Kallscheuer N."/>
            <person name="da Costa M.S."/>
            <person name="Lobo-da-Cunha A."/>
            <person name="Jogler C."/>
            <person name="Lage O.M."/>
        </authorList>
    </citation>
    <scope>NUCLEOTIDE SEQUENCE [LARGE SCALE GENOMIC DNA]</scope>
    <source>
        <strain evidence="6 7">LzC2</strain>
    </source>
</reference>
<comment type="caution">
    <text evidence="6">The sequence shown here is derived from an EMBL/GenBank/DDBJ whole genome shotgun (WGS) entry which is preliminary data.</text>
</comment>
<evidence type="ECO:0000256" key="3">
    <source>
        <dbReference type="ARBA" id="ARBA00022884"/>
    </source>
</evidence>
<dbReference type="Gene3D" id="2.60.40.4380">
    <property type="entry name" value="Translational regulator CsrA"/>
    <property type="match status" value="1"/>
</dbReference>
<dbReference type="SUPFAM" id="SSF117130">
    <property type="entry name" value="CsrA-like"/>
    <property type="match status" value="1"/>
</dbReference>
<organism evidence="6 7">
    <name type="scientific">Alienimonas chondri</name>
    <dbReference type="NCBI Taxonomy" id="2681879"/>
    <lineage>
        <taxon>Bacteria</taxon>
        <taxon>Pseudomonadati</taxon>
        <taxon>Planctomycetota</taxon>
        <taxon>Planctomycetia</taxon>
        <taxon>Planctomycetales</taxon>
        <taxon>Planctomycetaceae</taxon>
        <taxon>Alienimonas</taxon>
    </lineage>
</organism>
<comment type="similarity">
    <text evidence="4">Belongs to the CsrA/RsmA family.</text>
</comment>
<dbReference type="HAMAP" id="MF_00167">
    <property type="entry name" value="CsrA"/>
    <property type="match status" value="1"/>
</dbReference>
<proteinExistence type="inferred from homology"/>
<dbReference type="RefSeq" id="WP_171187847.1">
    <property type="nucleotide sequence ID" value="NZ_WTPX01000089.1"/>
</dbReference>
<evidence type="ECO:0000256" key="2">
    <source>
        <dbReference type="ARBA" id="ARBA00022845"/>
    </source>
</evidence>
<sequence length="113" mass="12021">MLVLTRKVGESIVIGDGITVRVLEVGGRVRLGIEAPRDVSITRPDAATKPADSAPAEATASQQAARSSRSQLAERMRSRGRQQEAVSDLHHVAVPKQPVARTRTGVSANAMLE</sequence>
<keyword evidence="3 4" id="KW-0694">RNA-binding</keyword>
<dbReference type="PANTHER" id="PTHR34984:SF1">
    <property type="entry name" value="CARBON STORAGE REGULATOR"/>
    <property type="match status" value="1"/>
</dbReference>
<name>A0ABX1VEX2_9PLAN</name>
<evidence type="ECO:0000313" key="6">
    <source>
        <dbReference type="EMBL" id="NNJ26649.1"/>
    </source>
</evidence>
<feature type="region of interest" description="Disordered" evidence="5">
    <location>
        <begin position="38"/>
        <end position="113"/>
    </location>
</feature>
<keyword evidence="7" id="KW-1185">Reference proteome</keyword>
<dbReference type="EMBL" id="WTPX01000089">
    <property type="protein sequence ID" value="NNJ26649.1"/>
    <property type="molecule type" value="Genomic_DNA"/>
</dbReference>
<evidence type="ECO:0000256" key="4">
    <source>
        <dbReference type="HAMAP-Rule" id="MF_00167"/>
    </source>
</evidence>
<evidence type="ECO:0000256" key="5">
    <source>
        <dbReference type="SAM" id="MobiDB-lite"/>
    </source>
</evidence>
<gene>
    <name evidence="6" type="primary">csrA_4</name>
    <name evidence="4" type="synonym">csrA</name>
    <name evidence="6" type="ORF">LzC2_27380</name>
</gene>
<evidence type="ECO:0000256" key="1">
    <source>
        <dbReference type="ARBA" id="ARBA00022490"/>
    </source>
</evidence>
<keyword evidence="1 4" id="KW-0963">Cytoplasm</keyword>
<comment type="subunit">
    <text evidence="4">Homodimer; the beta-strands of each monomer intercalate to form a hydrophobic core, while the alpha-helices form wings that extend away from the core.</text>
</comment>
<comment type="subcellular location">
    <subcellularLocation>
        <location evidence="4">Cytoplasm</location>
    </subcellularLocation>
</comment>
<dbReference type="Pfam" id="PF02599">
    <property type="entry name" value="CsrA"/>
    <property type="match status" value="1"/>
</dbReference>
<dbReference type="Proteomes" id="UP000609651">
    <property type="component" value="Unassembled WGS sequence"/>
</dbReference>
<evidence type="ECO:0000313" key="7">
    <source>
        <dbReference type="Proteomes" id="UP000609651"/>
    </source>
</evidence>
<accession>A0ABX1VEX2</accession>
<dbReference type="InterPro" id="IPR003751">
    <property type="entry name" value="CsrA"/>
</dbReference>
<feature type="compositionally biased region" description="Low complexity" evidence="5">
    <location>
        <begin position="53"/>
        <end position="71"/>
    </location>
</feature>
<keyword evidence="4" id="KW-0678">Repressor</keyword>
<comment type="function">
    <text evidence="4">A translational regulator that binds mRNA to regulate translation initiation and/or mRNA stability. Usually binds in the 5'-UTR at or near the Shine-Dalgarno sequence preventing ribosome-binding, thus repressing translation. Its main target seems to be the major flagellin gene, while its function is anatagonized by FliW.</text>
</comment>
<dbReference type="PANTHER" id="PTHR34984">
    <property type="entry name" value="CARBON STORAGE REGULATOR"/>
    <property type="match status" value="1"/>
</dbReference>
<keyword evidence="4" id="KW-1005">Bacterial flagellum biogenesis</keyword>